<dbReference type="AlphaFoldDB" id="A0A1G6GWX1"/>
<reference evidence="2 3" key="1">
    <citation type="submission" date="2016-09" db="EMBL/GenBank/DDBJ databases">
        <authorList>
            <person name="Capua I."/>
            <person name="De Benedictis P."/>
            <person name="Joannis T."/>
            <person name="Lombin L.H."/>
            <person name="Cattoli G."/>
        </authorList>
    </citation>
    <scope>NUCLEOTIDE SEQUENCE [LARGE SCALE GENOMIC DNA]</scope>
    <source>
        <strain evidence="2 3">ISLP-3</strain>
    </source>
</reference>
<dbReference type="InterPro" id="IPR024775">
    <property type="entry name" value="DinB-like"/>
</dbReference>
<dbReference type="Proteomes" id="UP000199039">
    <property type="component" value="Unassembled WGS sequence"/>
</dbReference>
<name>A0A1G6GWX1_9MICO</name>
<protein>
    <recommendedName>
        <fullName evidence="1">DinB-like domain-containing protein</fullName>
    </recommendedName>
</protein>
<gene>
    <name evidence="2" type="ORF">SAMN05216410_0550</name>
</gene>
<evidence type="ECO:0000259" key="1">
    <source>
        <dbReference type="Pfam" id="PF12867"/>
    </source>
</evidence>
<dbReference type="RefSeq" id="WP_093180596.1">
    <property type="nucleotide sequence ID" value="NZ_FMYH01000001.1"/>
</dbReference>
<evidence type="ECO:0000313" key="2">
    <source>
        <dbReference type="EMBL" id="SDB86527.1"/>
    </source>
</evidence>
<dbReference type="Pfam" id="PF12867">
    <property type="entry name" value="DinB_2"/>
    <property type="match status" value="1"/>
</dbReference>
<dbReference type="EMBL" id="FMYH01000001">
    <property type="protein sequence ID" value="SDB86527.1"/>
    <property type="molecule type" value="Genomic_DNA"/>
</dbReference>
<dbReference type="OrthoDB" id="2363925at2"/>
<evidence type="ECO:0000313" key="3">
    <source>
        <dbReference type="Proteomes" id="UP000199039"/>
    </source>
</evidence>
<feature type="domain" description="DinB-like" evidence="1">
    <location>
        <begin position="14"/>
        <end position="159"/>
    </location>
</feature>
<dbReference type="InterPro" id="IPR034660">
    <property type="entry name" value="DinB/YfiT-like"/>
</dbReference>
<dbReference type="SUPFAM" id="SSF109854">
    <property type="entry name" value="DinB/YfiT-like putative metalloenzymes"/>
    <property type="match status" value="1"/>
</dbReference>
<sequence>MKSTDLLLDGFTRIDDEVREIASGLSKEQLEHRLDPDGNSLSWLLWHISRVQDAQVADIAGTEQVWITEGWAERLGLGLDPADTGYGYTSAQVAAVRGVSAEELVAYHESTFARTSEVIGSLDDDDLARVIDESYDPPVTVAVRLMSILADDFEHVGQAGYVRGLVLRR</sequence>
<dbReference type="NCBIfam" id="NF047843">
    <property type="entry name" value="MST_Rv0443"/>
    <property type="match status" value="1"/>
</dbReference>
<keyword evidence="3" id="KW-1185">Reference proteome</keyword>
<accession>A0A1G6GWX1</accession>
<dbReference type="Gene3D" id="1.20.120.450">
    <property type="entry name" value="dinb family like domain"/>
    <property type="match status" value="1"/>
</dbReference>
<proteinExistence type="predicted"/>
<dbReference type="STRING" id="1814289.SAMN05216410_0550"/>
<organism evidence="2 3">
    <name type="scientific">Sanguibacter gelidistatuariae</name>
    <dbReference type="NCBI Taxonomy" id="1814289"/>
    <lineage>
        <taxon>Bacteria</taxon>
        <taxon>Bacillati</taxon>
        <taxon>Actinomycetota</taxon>
        <taxon>Actinomycetes</taxon>
        <taxon>Micrococcales</taxon>
        <taxon>Sanguibacteraceae</taxon>
        <taxon>Sanguibacter</taxon>
    </lineage>
</organism>